<organism evidence="7 8">
    <name type="scientific">candidate division WOR-1 bacterium RIFOXYB2_FULL_36_35</name>
    <dbReference type="NCBI Taxonomy" id="1802578"/>
    <lineage>
        <taxon>Bacteria</taxon>
        <taxon>Bacillati</taxon>
        <taxon>Saganbacteria</taxon>
    </lineage>
</organism>
<feature type="transmembrane region" description="Helical" evidence="6">
    <location>
        <begin position="154"/>
        <end position="175"/>
    </location>
</feature>
<feature type="transmembrane region" description="Helical" evidence="6">
    <location>
        <begin position="181"/>
        <end position="201"/>
    </location>
</feature>
<feature type="transmembrane region" description="Helical" evidence="6">
    <location>
        <begin position="373"/>
        <end position="393"/>
    </location>
</feature>
<dbReference type="EMBL" id="MEUA01000025">
    <property type="protein sequence ID" value="OGC15113.1"/>
    <property type="molecule type" value="Genomic_DNA"/>
</dbReference>
<evidence type="ECO:0000256" key="4">
    <source>
        <dbReference type="ARBA" id="ARBA00022989"/>
    </source>
</evidence>
<feature type="transmembrane region" description="Helical" evidence="6">
    <location>
        <begin position="7"/>
        <end position="29"/>
    </location>
</feature>
<evidence type="ECO:0000256" key="2">
    <source>
        <dbReference type="ARBA" id="ARBA00022475"/>
    </source>
</evidence>
<evidence type="ECO:0000313" key="8">
    <source>
        <dbReference type="Proteomes" id="UP000177905"/>
    </source>
</evidence>
<keyword evidence="3 6" id="KW-0812">Transmembrane</keyword>
<reference evidence="7 8" key="1">
    <citation type="journal article" date="2016" name="Nat. Commun.">
        <title>Thousands of microbial genomes shed light on interconnected biogeochemical processes in an aquifer system.</title>
        <authorList>
            <person name="Anantharaman K."/>
            <person name="Brown C.T."/>
            <person name="Hug L.A."/>
            <person name="Sharon I."/>
            <person name="Castelle C.J."/>
            <person name="Probst A.J."/>
            <person name="Thomas B.C."/>
            <person name="Singh A."/>
            <person name="Wilkins M.J."/>
            <person name="Karaoz U."/>
            <person name="Brodie E.L."/>
            <person name="Williams K.H."/>
            <person name="Hubbard S.S."/>
            <person name="Banfield J.F."/>
        </authorList>
    </citation>
    <scope>NUCLEOTIDE SEQUENCE [LARGE SCALE GENOMIC DNA]</scope>
</reference>
<dbReference type="PANTHER" id="PTHR30250">
    <property type="entry name" value="PST FAMILY PREDICTED COLANIC ACID TRANSPORTER"/>
    <property type="match status" value="1"/>
</dbReference>
<feature type="transmembrane region" description="Helical" evidence="6">
    <location>
        <begin position="462"/>
        <end position="485"/>
    </location>
</feature>
<feature type="transmembrane region" description="Helical" evidence="6">
    <location>
        <begin position="432"/>
        <end position="456"/>
    </location>
</feature>
<feature type="transmembrane region" description="Helical" evidence="6">
    <location>
        <begin position="90"/>
        <end position="113"/>
    </location>
</feature>
<evidence type="ECO:0000313" key="7">
    <source>
        <dbReference type="EMBL" id="OGC15113.1"/>
    </source>
</evidence>
<evidence type="ECO:0000256" key="3">
    <source>
        <dbReference type="ARBA" id="ARBA00022692"/>
    </source>
</evidence>
<dbReference type="Pfam" id="PF01943">
    <property type="entry name" value="Polysacc_synt"/>
    <property type="match status" value="1"/>
</dbReference>
<feature type="transmembrane region" description="Helical" evidence="6">
    <location>
        <begin position="221"/>
        <end position="243"/>
    </location>
</feature>
<feature type="transmembrane region" description="Helical" evidence="6">
    <location>
        <begin position="299"/>
        <end position="322"/>
    </location>
</feature>
<dbReference type="Proteomes" id="UP000177905">
    <property type="component" value="Unassembled WGS sequence"/>
</dbReference>
<gene>
    <name evidence="7" type="ORF">A2290_02795</name>
</gene>
<comment type="subcellular location">
    <subcellularLocation>
        <location evidence="1">Cell membrane</location>
        <topology evidence="1">Multi-pass membrane protein</topology>
    </subcellularLocation>
</comment>
<proteinExistence type="predicted"/>
<dbReference type="AlphaFoldDB" id="A0A1F4S5U6"/>
<dbReference type="InterPro" id="IPR050833">
    <property type="entry name" value="Poly_Biosynth_Transport"/>
</dbReference>
<feature type="transmembrane region" description="Helical" evidence="6">
    <location>
        <begin position="399"/>
        <end position="420"/>
    </location>
</feature>
<evidence type="ECO:0000256" key="1">
    <source>
        <dbReference type="ARBA" id="ARBA00004651"/>
    </source>
</evidence>
<dbReference type="GO" id="GO:0005886">
    <property type="term" value="C:plasma membrane"/>
    <property type="evidence" value="ECO:0007669"/>
    <property type="project" value="UniProtKB-SubCell"/>
</dbReference>
<keyword evidence="2" id="KW-1003">Cell membrane</keyword>
<dbReference type="PANTHER" id="PTHR30250:SF26">
    <property type="entry name" value="PSMA PROTEIN"/>
    <property type="match status" value="1"/>
</dbReference>
<keyword evidence="5 6" id="KW-0472">Membrane</keyword>
<feature type="transmembrane region" description="Helical" evidence="6">
    <location>
        <begin position="41"/>
        <end position="69"/>
    </location>
</feature>
<accession>A0A1F4S5U6</accession>
<evidence type="ECO:0000256" key="6">
    <source>
        <dbReference type="SAM" id="Phobius"/>
    </source>
</evidence>
<evidence type="ECO:0000256" key="5">
    <source>
        <dbReference type="ARBA" id="ARBA00023136"/>
    </source>
</evidence>
<feature type="transmembrane region" description="Helical" evidence="6">
    <location>
        <begin position="342"/>
        <end position="361"/>
    </location>
</feature>
<feature type="transmembrane region" description="Helical" evidence="6">
    <location>
        <begin position="119"/>
        <end position="142"/>
    </location>
</feature>
<feature type="transmembrane region" description="Helical" evidence="6">
    <location>
        <begin position="249"/>
        <end position="268"/>
    </location>
</feature>
<dbReference type="InterPro" id="IPR002797">
    <property type="entry name" value="Polysacc_synth"/>
</dbReference>
<sequence length="507" mass="57336">MEKSKKLILGISTSYIHSILNIGVNLALVPIILSSIGKLEYGIWITILSIVGYMGLLDFGVATATSKFLSENNTPNLPEAKKIISNSFTVYSIIASIVVVITVFLSFFLMRFFDIREDLLSISSIVFLLAGLNMALSFPSNVFGSVLFGFKDFFSFNIINILGVIVNAILTIVLLKMGFGIMSLAVVLLLTTFFVLFLRVVYLKKTMPDLFSNLWGFDRTIFFKILSFSGFMLVLSLGGQIVFNTDSIIIAKFLGISSVATYAIAFRMTQATTTFTYKISDAFFPFFSEFHSSKNKDKFVLFLFESTKFSIGLATILFLILIFLGKDIIGLWVGSQNFVGNLIFYFMALVALMGSIIRPGVMALKGMGKLKKIVLFNILEAFLNLFFSIFLVLKFGLFGVILGTFLAMFVTSFWLVPFTVCREGQISFKKYFFETIFMPILLGVCLMLPFLFFNFGMINNNWLIIIIKAMLLSIIYLFLFVFLCINKERRLFYMEKLRCFLLKKAIF</sequence>
<comment type="caution">
    <text evidence="7">The sequence shown here is derived from an EMBL/GenBank/DDBJ whole genome shotgun (WGS) entry which is preliminary data.</text>
</comment>
<protein>
    <submittedName>
        <fullName evidence="7">Uncharacterized protein</fullName>
    </submittedName>
</protein>
<name>A0A1F4S5U6_UNCSA</name>
<keyword evidence="4 6" id="KW-1133">Transmembrane helix</keyword>